<dbReference type="AlphaFoldDB" id="A0A6J7IZ99"/>
<evidence type="ECO:0000256" key="2">
    <source>
        <dbReference type="ARBA" id="ARBA00022643"/>
    </source>
</evidence>
<protein>
    <submittedName>
        <fullName evidence="7">Unannotated protein</fullName>
    </submittedName>
</protein>
<evidence type="ECO:0000256" key="3">
    <source>
        <dbReference type="ARBA" id="ARBA00023002"/>
    </source>
</evidence>
<evidence type="ECO:0000313" key="6">
    <source>
        <dbReference type="EMBL" id="CAB4323378.1"/>
    </source>
</evidence>
<keyword evidence="3" id="KW-0560">Oxidoreductase</keyword>
<feature type="domain" description="Luciferase-like" evidence="5">
    <location>
        <begin position="33"/>
        <end position="325"/>
    </location>
</feature>
<dbReference type="Pfam" id="PF00296">
    <property type="entry name" value="Bac_luciferase"/>
    <property type="match status" value="1"/>
</dbReference>
<keyword evidence="1" id="KW-0285">Flavoprotein</keyword>
<evidence type="ECO:0000259" key="5">
    <source>
        <dbReference type="Pfam" id="PF00296"/>
    </source>
</evidence>
<dbReference type="GO" id="GO:0046306">
    <property type="term" value="P:alkanesulfonate catabolic process"/>
    <property type="evidence" value="ECO:0007669"/>
    <property type="project" value="TreeGrafter"/>
</dbReference>
<proteinExistence type="predicted"/>
<dbReference type="GO" id="GO:0008726">
    <property type="term" value="F:alkanesulfonate monooxygenase activity"/>
    <property type="evidence" value="ECO:0007669"/>
    <property type="project" value="TreeGrafter"/>
</dbReference>
<keyword evidence="4" id="KW-0503">Monooxygenase</keyword>
<reference evidence="7" key="1">
    <citation type="submission" date="2020-05" db="EMBL/GenBank/DDBJ databases">
        <authorList>
            <person name="Chiriac C."/>
            <person name="Salcher M."/>
            <person name="Ghai R."/>
            <person name="Kavagutti S V."/>
        </authorList>
    </citation>
    <scope>NUCLEOTIDE SEQUENCE</scope>
</reference>
<dbReference type="PANTHER" id="PTHR42847:SF4">
    <property type="entry name" value="ALKANESULFONATE MONOOXYGENASE-RELATED"/>
    <property type="match status" value="1"/>
</dbReference>
<sequence length="351" mass="38252">MSALSTPEVAWFGSLCDDDYEFLGVANPALRSSWEHCRDITLAAERGGFDNILLPSGYTLGIDATVFAAAIAPLVQRMKLLLALRMGEVWLPQLARQIATLDRVLEGRLTINIISSEMPGESMGSEDRYQRTLEHMQGLRALLSGAHLEMHGEFLDFDIDPPSATTSSGACPPFYFGGLSEPAREVAAAQADVYLLWPDTFAGIGAAVADVNERAVRHGRTLRHGLRTHVIVRETESEARAAADRLVSHLDPVVGDEIRKRSLDSGSVGVGRQTELRDLADADGYIDRHLWTGVGRGRSGCGIAVVGDPDQVVATLREYQQQGIDTFILSGYPHLAECELVSRYVLPVLRS</sequence>
<dbReference type="InterPro" id="IPR050172">
    <property type="entry name" value="SsuD_RutA_monooxygenase"/>
</dbReference>
<dbReference type="InterPro" id="IPR011251">
    <property type="entry name" value="Luciferase-like_dom"/>
</dbReference>
<dbReference type="EMBL" id="CAFBNC010000041">
    <property type="protein sequence ID" value="CAB4936265.1"/>
    <property type="molecule type" value="Genomic_DNA"/>
</dbReference>
<name>A0A6J7IZ99_9ZZZZ</name>
<organism evidence="7">
    <name type="scientific">freshwater metagenome</name>
    <dbReference type="NCBI Taxonomy" id="449393"/>
    <lineage>
        <taxon>unclassified sequences</taxon>
        <taxon>metagenomes</taxon>
        <taxon>ecological metagenomes</taxon>
    </lineage>
</organism>
<keyword evidence="2" id="KW-0288">FMN</keyword>
<dbReference type="CDD" id="cd01094">
    <property type="entry name" value="Alkanesulfonate_monoxygenase"/>
    <property type="match status" value="1"/>
</dbReference>
<dbReference type="InterPro" id="IPR036661">
    <property type="entry name" value="Luciferase-like_sf"/>
</dbReference>
<dbReference type="Gene3D" id="3.20.20.30">
    <property type="entry name" value="Luciferase-like domain"/>
    <property type="match status" value="1"/>
</dbReference>
<evidence type="ECO:0000256" key="1">
    <source>
        <dbReference type="ARBA" id="ARBA00022630"/>
    </source>
</evidence>
<dbReference type="PANTHER" id="PTHR42847">
    <property type="entry name" value="ALKANESULFONATE MONOOXYGENASE"/>
    <property type="match status" value="1"/>
</dbReference>
<evidence type="ECO:0000313" key="7">
    <source>
        <dbReference type="EMBL" id="CAB4936265.1"/>
    </source>
</evidence>
<dbReference type="EMBL" id="CAEMXZ010000041">
    <property type="protein sequence ID" value="CAB4323378.1"/>
    <property type="molecule type" value="Genomic_DNA"/>
</dbReference>
<evidence type="ECO:0000256" key="4">
    <source>
        <dbReference type="ARBA" id="ARBA00023033"/>
    </source>
</evidence>
<gene>
    <name evidence="6" type="ORF">UFOPK1392_01133</name>
    <name evidence="7" type="ORF">UFOPK3733_00988</name>
</gene>
<dbReference type="SUPFAM" id="SSF51679">
    <property type="entry name" value="Bacterial luciferase-like"/>
    <property type="match status" value="1"/>
</dbReference>
<accession>A0A6J7IZ99</accession>